<evidence type="ECO:0000256" key="1">
    <source>
        <dbReference type="ARBA" id="ARBA00009156"/>
    </source>
</evidence>
<dbReference type="Pfam" id="PF02782">
    <property type="entry name" value="FGGY_C"/>
    <property type="match status" value="1"/>
</dbReference>
<dbReference type="Gene3D" id="3.30.420.40">
    <property type="match status" value="2"/>
</dbReference>
<keyword evidence="8" id="KW-1185">Reference proteome</keyword>
<sequence>MKQQYVIGVDMGTTSTKAVLFEPNGTAIDVAYTAYPLIKETPDMAEQDLDVLFEAVLLSVGTLMDKTACRPEDILCVSFSSAMHSLIAMDQLNQPLTRSITWADNRSAKWADQLKETNGLEIYHRTGTPIHPMSPLAKIIWLREEHPVIFNKTAKFIGIKEYIFYQLFGEYIVDYSIASSTGLFNIHDFKWDSLALATAGIDESRLSSLAAPTNQLAGMSAKYAEQMGLLQDTPFVLGGNDGCLSNLGVGAVEPGIAAVTIGTSGAVRMVTDRPVTDPQGRTFCYVLDEKHWVIGGAVNNGGVVLEWASHQYFQMEQQLAGEKEQTAYDCLMEQIAAVPAGSKGLFFHPYLNGERAPLWDAEARGSFFGINTMHRPEHFLRAVLEGICFNLYDVLHDLTELAGKPKKIMATGGFSRSEVWRQMLTDIFNQELTLPESFESSCLGAAVFGLKSMGVIQELSEVTSMTGFEYSHAPQAAEGEIYGTMFPVYRQLSQTFASNYHQVAAIQRILE</sequence>
<comment type="similarity">
    <text evidence="1 4">Belongs to the FGGY kinase family.</text>
</comment>
<dbReference type="PROSITE" id="PS00445">
    <property type="entry name" value="FGGY_KINASES_2"/>
    <property type="match status" value="1"/>
</dbReference>
<keyword evidence="3 4" id="KW-0418">Kinase</keyword>
<dbReference type="NCBIfam" id="TIGR01314">
    <property type="entry name" value="gntK_FGGY"/>
    <property type="match status" value="1"/>
</dbReference>
<name>A0ABW4NM15_9LACT</name>
<dbReference type="InterPro" id="IPR018483">
    <property type="entry name" value="Carb_kinase_FGGY_CS"/>
</dbReference>
<dbReference type="InterPro" id="IPR050406">
    <property type="entry name" value="FGGY_Carb_Kinase"/>
</dbReference>
<dbReference type="PANTHER" id="PTHR43095">
    <property type="entry name" value="SUGAR KINASE"/>
    <property type="match status" value="1"/>
</dbReference>
<evidence type="ECO:0000256" key="4">
    <source>
        <dbReference type="RuleBase" id="RU003733"/>
    </source>
</evidence>
<feature type="domain" description="Carbohydrate kinase FGGY N-terminal" evidence="5">
    <location>
        <begin position="5"/>
        <end position="248"/>
    </location>
</feature>
<dbReference type="InterPro" id="IPR018485">
    <property type="entry name" value="FGGY_C"/>
</dbReference>
<accession>A0ABW4NM15</accession>
<dbReference type="EC" id="2.7.1.12" evidence="7"/>
<dbReference type="SUPFAM" id="SSF53067">
    <property type="entry name" value="Actin-like ATPase domain"/>
    <property type="match status" value="2"/>
</dbReference>
<evidence type="ECO:0000256" key="3">
    <source>
        <dbReference type="ARBA" id="ARBA00022777"/>
    </source>
</evidence>
<dbReference type="PROSITE" id="PS00933">
    <property type="entry name" value="FGGY_KINASES_1"/>
    <property type="match status" value="1"/>
</dbReference>
<comment type="caution">
    <text evidence="7">The sequence shown here is derived from an EMBL/GenBank/DDBJ whole genome shotgun (WGS) entry which is preliminary data.</text>
</comment>
<dbReference type="PIRSF" id="PIRSF000538">
    <property type="entry name" value="GlpK"/>
    <property type="match status" value="1"/>
</dbReference>
<dbReference type="InterPro" id="IPR043129">
    <property type="entry name" value="ATPase_NBD"/>
</dbReference>
<organism evidence="7 8">
    <name type="scientific">Carnobacterium antarcticum</name>
    <dbReference type="NCBI Taxonomy" id="2126436"/>
    <lineage>
        <taxon>Bacteria</taxon>
        <taxon>Bacillati</taxon>
        <taxon>Bacillota</taxon>
        <taxon>Bacilli</taxon>
        <taxon>Lactobacillales</taxon>
        <taxon>Carnobacteriaceae</taxon>
        <taxon>Carnobacterium</taxon>
    </lineage>
</organism>
<evidence type="ECO:0000313" key="8">
    <source>
        <dbReference type="Proteomes" id="UP001597285"/>
    </source>
</evidence>
<reference evidence="8" key="1">
    <citation type="journal article" date="2019" name="Int. J. Syst. Evol. Microbiol.">
        <title>The Global Catalogue of Microorganisms (GCM) 10K type strain sequencing project: providing services to taxonomists for standard genome sequencing and annotation.</title>
        <authorList>
            <consortium name="The Broad Institute Genomics Platform"/>
            <consortium name="The Broad Institute Genome Sequencing Center for Infectious Disease"/>
            <person name="Wu L."/>
            <person name="Ma J."/>
        </authorList>
    </citation>
    <scope>NUCLEOTIDE SEQUENCE [LARGE SCALE GENOMIC DNA]</scope>
    <source>
        <strain evidence="8">KCTC 42143</strain>
    </source>
</reference>
<evidence type="ECO:0000259" key="5">
    <source>
        <dbReference type="Pfam" id="PF00370"/>
    </source>
</evidence>
<dbReference type="EMBL" id="JBHUFF010000008">
    <property type="protein sequence ID" value="MFD1799170.1"/>
    <property type="molecule type" value="Genomic_DNA"/>
</dbReference>
<dbReference type="InterPro" id="IPR018484">
    <property type="entry name" value="FGGY_N"/>
</dbReference>
<proteinExistence type="inferred from homology"/>
<dbReference type="CDD" id="cd07770">
    <property type="entry name" value="ASKHA_NBD_FGGY_GntK"/>
    <property type="match status" value="1"/>
</dbReference>
<feature type="domain" description="Carbohydrate kinase FGGY C-terminal" evidence="6">
    <location>
        <begin position="257"/>
        <end position="451"/>
    </location>
</feature>
<dbReference type="RefSeq" id="WP_082664222.1">
    <property type="nucleotide sequence ID" value="NZ_JBHSQC010000015.1"/>
</dbReference>
<evidence type="ECO:0000313" key="7">
    <source>
        <dbReference type="EMBL" id="MFD1799170.1"/>
    </source>
</evidence>
<gene>
    <name evidence="7" type="primary">gntK</name>
    <name evidence="7" type="ORF">ACFSBK_04755</name>
</gene>
<keyword evidence="2 4" id="KW-0808">Transferase</keyword>
<dbReference type="InterPro" id="IPR006002">
    <property type="entry name" value="Gluconate_kinase"/>
</dbReference>
<dbReference type="InterPro" id="IPR000577">
    <property type="entry name" value="Carb_kinase_FGGY"/>
</dbReference>
<dbReference type="PANTHER" id="PTHR43095:SF2">
    <property type="entry name" value="GLUCONOKINASE"/>
    <property type="match status" value="1"/>
</dbReference>
<dbReference type="Proteomes" id="UP001597285">
    <property type="component" value="Unassembled WGS sequence"/>
</dbReference>
<protein>
    <submittedName>
        <fullName evidence="7">Gluconokinase</fullName>
        <ecNumber evidence="7">2.7.1.12</ecNumber>
    </submittedName>
</protein>
<dbReference type="Pfam" id="PF00370">
    <property type="entry name" value="FGGY_N"/>
    <property type="match status" value="1"/>
</dbReference>
<evidence type="ECO:0000256" key="2">
    <source>
        <dbReference type="ARBA" id="ARBA00022679"/>
    </source>
</evidence>
<evidence type="ECO:0000259" key="6">
    <source>
        <dbReference type="Pfam" id="PF02782"/>
    </source>
</evidence>
<dbReference type="GO" id="GO:0046316">
    <property type="term" value="F:gluconokinase activity"/>
    <property type="evidence" value="ECO:0007669"/>
    <property type="project" value="UniProtKB-EC"/>
</dbReference>